<keyword evidence="9" id="KW-1185">Reference proteome</keyword>
<evidence type="ECO:0000259" key="6">
    <source>
        <dbReference type="Pfam" id="PF00370"/>
    </source>
</evidence>
<dbReference type="RefSeq" id="WP_345673304.1">
    <property type="nucleotide sequence ID" value="NZ_BAABHS010000001.1"/>
</dbReference>
<proteinExistence type="inferred from homology"/>
<evidence type="ECO:0000256" key="1">
    <source>
        <dbReference type="ARBA" id="ARBA00009156"/>
    </source>
</evidence>
<dbReference type="Pfam" id="PF00370">
    <property type="entry name" value="FGGY_N"/>
    <property type="match status" value="1"/>
</dbReference>
<comment type="caution">
    <text evidence="8">The sequence shown here is derived from an EMBL/GenBank/DDBJ whole genome shotgun (WGS) entry which is preliminary data.</text>
</comment>
<keyword evidence="2" id="KW-0119">Carbohydrate metabolism</keyword>
<keyword evidence="2" id="KW-0859">Xylose metabolism</keyword>
<dbReference type="InterPro" id="IPR043129">
    <property type="entry name" value="ATPase_NBD"/>
</dbReference>
<name>A0ABP9GLA0_9ACTN</name>
<feature type="region of interest" description="Disordered" evidence="5">
    <location>
        <begin position="467"/>
        <end position="490"/>
    </location>
</feature>
<dbReference type="Pfam" id="PF02782">
    <property type="entry name" value="FGGY_C"/>
    <property type="match status" value="1"/>
</dbReference>
<dbReference type="PIRSF" id="PIRSF000538">
    <property type="entry name" value="GlpK"/>
    <property type="match status" value="1"/>
</dbReference>
<dbReference type="EMBL" id="BAABHS010000001">
    <property type="protein sequence ID" value="GAA4946171.1"/>
    <property type="molecule type" value="Genomic_DNA"/>
</dbReference>
<accession>A0ABP9GLA0</accession>
<protein>
    <submittedName>
        <fullName evidence="8">FGGY family carbohydrate kinase</fullName>
    </submittedName>
</protein>
<keyword evidence="4 8" id="KW-0418">Kinase</keyword>
<reference evidence="9" key="1">
    <citation type="journal article" date="2019" name="Int. J. Syst. Evol. Microbiol.">
        <title>The Global Catalogue of Microorganisms (GCM) 10K type strain sequencing project: providing services to taxonomists for standard genome sequencing and annotation.</title>
        <authorList>
            <consortium name="The Broad Institute Genomics Platform"/>
            <consortium name="The Broad Institute Genome Sequencing Center for Infectious Disease"/>
            <person name="Wu L."/>
            <person name="Ma J."/>
        </authorList>
    </citation>
    <scope>NUCLEOTIDE SEQUENCE [LARGE SCALE GENOMIC DNA]</scope>
    <source>
        <strain evidence="9">JCM 17986</strain>
    </source>
</reference>
<dbReference type="PANTHER" id="PTHR43095">
    <property type="entry name" value="SUGAR KINASE"/>
    <property type="match status" value="1"/>
</dbReference>
<evidence type="ECO:0000313" key="9">
    <source>
        <dbReference type="Proteomes" id="UP001500466"/>
    </source>
</evidence>
<evidence type="ECO:0000256" key="4">
    <source>
        <dbReference type="ARBA" id="ARBA00022777"/>
    </source>
</evidence>
<dbReference type="InterPro" id="IPR050406">
    <property type="entry name" value="FGGY_Carb_Kinase"/>
</dbReference>
<evidence type="ECO:0000256" key="2">
    <source>
        <dbReference type="ARBA" id="ARBA00022629"/>
    </source>
</evidence>
<organism evidence="8 9">
    <name type="scientific">Yinghuangia aomiensis</name>
    <dbReference type="NCBI Taxonomy" id="676205"/>
    <lineage>
        <taxon>Bacteria</taxon>
        <taxon>Bacillati</taxon>
        <taxon>Actinomycetota</taxon>
        <taxon>Actinomycetes</taxon>
        <taxon>Kitasatosporales</taxon>
        <taxon>Streptomycetaceae</taxon>
        <taxon>Yinghuangia</taxon>
    </lineage>
</organism>
<dbReference type="InterPro" id="IPR018484">
    <property type="entry name" value="FGGY_N"/>
</dbReference>
<dbReference type="InterPro" id="IPR018485">
    <property type="entry name" value="FGGY_C"/>
</dbReference>
<keyword evidence="3" id="KW-0808">Transferase</keyword>
<evidence type="ECO:0000256" key="5">
    <source>
        <dbReference type="SAM" id="MobiDB-lite"/>
    </source>
</evidence>
<dbReference type="SUPFAM" id="SSF53067">
    <property type="entry name" value="Actin-like ATPase domain"/>
    <property type="match status" value="2"/>
</dbReference>
<gene>
    <name evidence="8" type="ORF">GCM10023205_02380</name>
</gene>
<evidence type="ECO:0000256" key="3">
    <source>
        <dbReference type="ARBA" id="ARBA00022679"/>
    </source>
</evidence>
<dbReference type="GO" id="GO:0016301">
    <property type="term" value="F:kinase activity"/>
    <property type="evidence" value="ECO:0007669"/>
    <property type="project" value="UniProtKB-KW"/>
</dbReference>
<dbReference type="InterPro" id="IPR000577">
    <property type="entry name" value="Carb_kinase_FGGY"/>
</dbReference>
<sequence length="490" mass="50298">MVSMRGRLVAGVHCSHRSARIVVCDGDDGTVLRQTVVRFADGAHGDPVSWLRAFGEAAGGGTLDGVEAIGVTAQGHGLIALDGQGVVVAPPLPQDDISASGSAAELAEELGGPGAWYDATGLVPSHTTAVSHLRRLARHEPDEAARVAAAALPHDWLTWQLLGCPAELTTDRSDASTTGYWSPETGTWRDDLAERAFGRALRLPRLVAPGEAAGRTPEGVLISAGAGAEAALAFGLGLEHGDVVVAVGASGAAFAVHDEIPLDAGPALVCLADATGRRMPLVRTLNAVRVLRGAAAMLGVDTAGYDELALRSTPGACGLVMLPYLDGEDVPHLPHAAGTLTGLHRESMTPEAFARAATEGMMCGLADGLDILRRNGVPVERAVLVGVGARSAAVRAVAPMLLGLPVAVPDPADSAAAAALGVARQAAWALSGKPDVPAWPRPGADFTALSDEDAAIGTAVREQYRDVRNRLHPEAAAADAAPNPGRHRRN</sequence>
<feature type="domain" description="Carbohydrate kinase FGGY N-terminal" evidence="6">
    <location>
        <begin position="64"/>
        <end position="226"/>
    </location>
</feature>
<evidence type="ECO:0000313" key="8">
    <source>
        <dbReference type="EMBL" id="GAA4946171.1"/>
    </source>
</evidence>
<evidence type="ECO:0000259" key="7">
    <source>
        <dbReference type="Pfam" id="PF02782"/>
    </source>
</evidence>
<dbReference type="Proteomes" id="UP001500466">
    <property type="component" value="Unassembled WGS sequence"/>
</dbReference>
<feature type="domain" description="Carbohydrate kinase FGGY C-terminal" evidence="7">
    <location>
        <begin position="312"/>
        <end position="430"/>
    </location>
</feature>
<comment type="similarity">
    <text evidence="1">Belongs to the FGGY kinase family.</text>
</comment>
<dbReference type="PANTHER" id="PTHR43095:SF5">
    <property type="entry name" value="XYLULOSE KINASE"/>
    <property type="match status" value="1"/>
</dbReference>
<dbReference type="Gene3D" id="3.30.420.40">
    <property type="match status" value="2"/>
</dbReference>